<dbReference type="InterPro" id="IPR036890">
    <property type="entry name" value="HATPase_C_sf"/>
</dbReference>
<keyword evidence="3" id="KW-0418">Kinase</keyword>
<organism evidence="3 4">
    <name type="scientific">Maridesulfovibrio salexigens (strain ATCC 14822 / DSM 2638 / NCIMB 8403 / VKM B-1763)</name>
    <name type="common">Desulfovibrio salexigens</name>
    <dbReference type="NCBI Taxonomy" id="526222"/>
    <lineage>
        <taxon>Bacteria</taxon>
        <taxon>Pseudomonadati</taxon>
        <taxon>Thermodesulfobacteriota</taxon>
        <taxon>Desulfovibrionia</taxon>
        <taxon>Desulfovibrionales</taxon>
        <taxon>Desulfovibrionaceae</taxon>
        <taxon>Maridesulfovibrio</taxon>
    </lineage>
</organism>
<dbReference type="EMBL" id="CP001649">
    <property type="protein sequence ID" value="ACS81311.1"/>
    <property type="molecule type" value="Genomic_DNA"/>
</dbReference>
<gene>
    <name evidence="3" type="ordered locus">Desal_3260</name>
</gene>
<accession>C6C2B0</accession>
<dbReference type="Proteomes" id="UP000002601">
    <property type="component" value="Chromosome"/>
</dbReference>
<keyword evidence="3" id="KW-0808">Transferase</keyword>
<reference evidence="3 4" key="1">
    <citation type="submission" date="2009-06" db="EMBL/GenBank/DDBJ databases">
        <title>Complete sequence of Desulfovibrio salexigens DSM 2638.</title>
        <authorList>
            <consortium name="US DOE Joint Genome Institute"/>
            <person name="Lucas S."/>
            <person name="Copeland A."/>
            <person name="Lapidus A."/>
            <person name="Glavina del Rio T."/>
            <person name="Tice H."/>
            <person name="Bruce D."/>
            <person name="Goodwin L."/>
            <person name="Pitluck S."/>
            <person name="Munk A.C."/>
            <person name="Brettin T."/>
            <person name="Detter J.C."/>
            <person name="Han C."/>
            <person name="Tapia R."/>
            <person name="Larimer F."/>
            <person name="Land M."/>
            <person name="Hauser L."/>
            <person name="Kyrpides N."/>
            <person name="Anderson I."/>
            <person name="Wall J.D."/>
            <person name="Arkin A.P."/>
            <person name="Dehal P."/>
            <person name="Chivian D."/>
            <person name="Giles B."/>
            <person name="Hazen T.C."/>
        </authorList>
    </citation>
    <scope>NUCLEOTIDE SEQUENCE [LARGE SCALE GENOMIC DNA]</scope>
    <source>
        <strain evidence="4">ATCC 14822 / DSM 2638 / NCIMB 8403 / VKM B-1763</strain>
    </source>
</reference>
<evidence type="ECO:0000256" key="1">
    <source>
        <dbReference type="ARBA" id="ARBA00022553"/>
    </source>
</evidence>
<dbReference type="InterPro" id="IPR005467">
    <property type="entry name" value="His_kinase_dom"/>
</dbReference>
<dbReference type="PANTHER" id="PTHR43547">
    <property type="entry name" value="TWO-COMPONENT HISTIDINE KINASE"/>
    <property type="match status" value="1"/>
</dbReference>
<dbReference type="Pfam" id="PF02518">
    <property type="entry name" value="HATPase_c"/>
    <property type="match status" value="1"/>
</dbReference>
<name>C6C2B0_MARSD</name>
<dbReference type="PANTHER" id="PTHR43547:SF2">
    <property type="entry name" value="HYBRID SIGNAL TRANSDUCTION HISTIDINE KINASE C"/>
    <property type="match status" value="1"/>
</dbReference>
<evidence type="ECO:0000259" key="2">
    <source>
        <dbReference type="PROSITE" id="PS50109"/>
    </source>
</evidence>
<dbReference type="SMART" id="SM00387">
    <property type="entry name" value="HATPase_c"/>
    <property type="match status" value="1"/>
</dbReference>
<dbReference type="Gene3D" id="3.30.565.10">
    <property type="entry name" value="Histidine kinase-like ATPase, C-terminal domain"/>
    <property type="match status" value="1"/>
</dbReference>
<keyword evidence="4" id="KW-1185">Reference proteome</keyword>
<dbReference type="STRING" id="526222.Desal_3260"/>
<dbReference type="OrthoDB" id="9792686at2"/>
<dbReference type="RefSeq" id="WP_015853127.1">
    <property type="nucleotide sequence ID" value="NC_012881.1"/>
</dbReference>
<dbReference type="KEGG" id="dsa:Desal_3260"/>
<proteinExistence type="predicted"/>
<dbReference type="GO" id="GO:0000155">
    <property type="term" value="F:phosphorelay sensor kinase activity"/>
    <property type="evidence" value="ECO:0007669"/>
    <property type="project" value="TreeGrafter"/>
</dbReference>
<dbReference type="AlphaFoldDB" id="C6C2B0"/>
<dbReference type="HOGENOM" id="CLU_049578_0_0_7"/>
<dbReference type="PROSITE" id="PS50109">
    <property type="entry name" value="HIS_KIN"/>
    <property type="match status" value="1"/>
</dbReference>
<sequence length="381" mass="42785">MTLPTDFAPAERTPLPELQELADIIKKNPMTAAFHAQPVPLLMINNCRQTVFCNSSFQSIAKSKSPYETVGLRPGEALGCIHSVAHEGGCGTSIFCRDCGAAASIIKSLEGKAHTEECHILRKSADFNEALDLQVFTSPFKYEEYELVIFTVLDISHEKRRKNLEHLFFHDVLNLATGLRYASQMLCRSSASDRIHEQCLKMDNTISQLTEEIQAQRDLGKAEEGKLKVAIRPTSSKGTLKKIWDMYSSHPLCADRQIHIEEFEDFYFNTDPTILIRSLGNMVKNALEASEAGETITLGCQKDGEQAHFWGHNNCFIPAKSQRQIFKRSFSTKGEGRGLGTYSMKLLIEKHLQGKVWFESTPEKGTVFSISIPMNEEQTTE</sequence>
<keyword evidence="1" id="KW-0597">Phosphoprotein</keyword>
<evidence type="ECO:0000313" key="4">
    <source>
        <dbReference type="Proteomes" id="UP000002601"/>
    </source>
</evidence>
<feature type="domain" description="Histidine kinase" evidence="2">
    <location>
        <begin position="167"/>
        <end position="376"/>
    </location>
</feature>
<evidence type="ECO:0000313" key="3">
    <source>
        <dbReference type="EMBL" id="ACS81311.1"/>
    </source>
</evidence>
<dbReference type="CDD" id="cd00075">
    <property type="entry name" value="HATPase"/>
    <property type="match status" value="1"/>
</dbReference>
<dbReference type="InterPro" id="IPR003594">
    <property type="entry name" value="HATPase_dom"/>
</dbReference>
<protein>
    <submittedName>
        <fullName evidence="3">Histidine kinase</fullName>
    </submittedName>
</protein>
<dbReference type="eggNOG" id="COG2205">
    <property type="taxonomic scope" value="Bacteria"/>
</dbReference>
<dbReference type="SUPFAM" id="SSF55874">
    <property type="entry name" value="ATPase domain of HSP90 chaperone/DNA topoisomerase II/histidine kinase"/>
    <property type="match status" value="1"/>
</dbReference>